<dbReference type="GO" id="GO:0005576">
    <property type="term" value="C:extracellular region"/>
    <property type="evidence" value="ECO:0007669"/>
    <property type="project" value="UniProtKB-SubCell"/>
</dbReference>
<keyword evidence="9" id="KW-1133">Transmembrane helix</keyword>
<dbReference type="Pfam" id="PF00069">
    <property type="entry name" value="Pkinase"/>
    <property type="match status" value="1"/>
</dbReference>
<dbReference type="AlphaFoldDB" id="A0AA88GYI8"/>
<dbReference type="GeneID" id="68092990"/>
<comment type="subcellular location">
    <subcellularLocation>
        <location evidence="1">Cell envelope</location>
    </subcellularLocation>
    <subcellularLocation>
        <location evidence="2">Cell outer membrane</location>
    </subcellularLocation>
    <subcellularLocation>
        <location evidence="3">Secreted</location>
    </subcellularLocation>
</comment>
<evidence type="ECO:0000256" key="8">
    <source>
        <dbReference type="SAM" id="MobiDB-lite"/>
    </source>
</evidence>
<dbReference type="PANTHER" id="PTHR44329">
    <property type="entry name" value="SERINE/THREONINE-PROTEIN KINASE TNNI3K-RELATED"/>
    <property type="match status" value="1"/>
</dbReference>
<evidence type="ECO:0000256" key="2">
    <source>
        <dbReference type="ARBA" id="ARBA00004442"/>
    </source>
</evidence>
<accession>A0AA88GYI8</accession>
<organism evidence="12 13">
    <name type="scientific">Naegleria lovaniensis</name>
    <name type="common">Amoeba</name>
    <dbReference type="NCBI Taxonomy" id="51637"/>
    <lineage>
        <taxon>Eukaryota</taxon>
        <taxon>Discoba</taxon>
        <taxon>Heterolobosea</taxon>
        <taxon>Tetramitia</taxon>
        <taxon>Eutetramitia</taxon>
        <taxon>Vahlkampfiidae</taxon>
        <taxon>Naegleria</taxon>
    </lineage>
</organism>
<dbReference type="SMART" id="SM00220">
    <property type="entry name" value="S_TKc"/>
    <property type="match status" value="1"/>
</dbReference>
<evidence type="ECO:0000313" key="12">
    <source>
        <dbReference type="EMBL" id="KAG2388364.1"/>
    </source>
</evidence>
<dbReference type="InterPro" id="IPR008271">
    <property type="entry name" value="Ser/Thr_kinase_AS"/>
</dbReference>
<gene>
    <name evidence="12" type="ORF">C9374_000528</name>
</gene>
<proteinExistence type="predicted"/>
<dbReference type="GO" id="GO:0004674">
    <property type="term" value="F:protein serine/threonine kinase activity"/>
    <property type="evidence" value="ECO:0007669"/>
    <property type="project" value="TreeGrafter"/>
</dbReference>
<dbReference type="Gene3D" id="1.10.510.10">
    <property type="entry name" value="Transferase(Phosphotransferase) domain 1"/>
    <property type="match status" value="1"/>
</dbReference>
<dbReference type="RefSeq" id="XP_044552356.1">
    <property type="nucleotide sequence ID" value="XM_044695012.1"/>
</dbReference>
<keyword evidence="7" id="KW-0998">Cell outer membrane</keyword>
<feature type="transmembrane region" description="Helical" evidence="9">
    <location>
        <begin position="825"/>
        <end position="856"/>
    </location>
</feature>
<keyword evidence="9" id="KW-0812">Transmembrane</keyword>
<feature type="chain" id="PRO_5041718534" description="Protein kinase domain-containing protein" evidence="10">
    <location>
        <begin position="19"/>
        <end position="1273"/>
    </location>
</feature>
<dbReference type="InterPro" id="IPR051681">
    <property type="entry name" value="Ser/Thr_Kinases-Pseudokinases"/>
</dbReference>
<keyword evidence="6 9" id="KW-0472">Membrane</keyword>
<keyword evidence="5 10" id="KW-0732">Signal</keyword>
<dbReference type="InterPro" id="IPR000719">
    <property type="entry name" value="Prot_kinase_dom"/>
</dbReference>
<protein>
    <recommendedName>
        <fullName evidence="11">Protein kinase domain-containing protein</fullName>
    </recommendedName>
</protein>
<comment type="caution">
    <text evidence="12">The sequence shown here is derived from an EMBL/GenBank/DDBJ whole genome shotgun (WGS) entry which is preliminary data.</text>
</comment>
<feature type="region of interest" description="Disordered" evidence="8">
    <location>
        <begin position="20"/>
        <end position="39"/>
    </location>
</feature>
<keyword evidence="13" id="KW-1185">Reference proteome</keyword>
<dbReference type="InterPro" id="IPR011050">
    <property type="entry name" value="Pectin_lyase_fold/virulence"/>
</dbReference>
<dbReference type="SUPFAM" id="SSF56112">
    <property type="entry name" value="Protein kinase-like (PK-like)"/>
    <property type="match status" value="1"/>
</dbReference>
<dbReference type="InterPro" id="IPR003368">
    <property type="entry name" value="POMP_repeat"/>
</dbReference>
<dbReference type="SUPFAM" id="SSF51126">
    <property type="entry name" value="Pectin lyase-like"/>
    <property type="match status" value="1"/>
</dbReference>
<feature type="domain" description="Protein kinase" evidence="11">
    <location>
        <begin position="926"/>
        <end position="1269"/>
    </location>
</feature>
<name>A0AA88GYI8_NAELO</name>
<evidence type="ECO:0000256" key="9">
    <source>
        <dbReference type="SAM" id="Phobius"/>
    </source>
</evidence>
<evidence type="ECO:0000256" key="10">
    <source>
        <dbReference type="SAM" id="SignalP"/>
    </source>
</evidence>
<evidence type="ECO:0000259" key="11">
    <source>
        <dbReference type="PROSITE" id="PS50011"/>
    </source>
</evidence>
<evidence type="ECO:0000256" key="6">
    <source>
        <dbReference type="ARBA" id="ARBA00023136"/>
    </source>
</evidence>
<sequence>MFTVLMIMYGLAIPVVTTSSPSRHHQNIHSTSQHFSFSKTSSMNPHRVVVPTKVPHSRFHNFILSPNHFIKNLSIPFQQQEWLRPLRNVDASSMNERSAHGNTMSSSSSMEFNFQIHINTNSLNTNTSTCGDSPTNACPSLSIGLQKLNNNVETIVLPSLTAADSRRALVTTQFEMWSNDGNFCLAEFLPPVKSNVDHSMIFNGRANQVWCTNISSLDRSDILLLDFNSLFMHIPVISCRPLSVKITNCNLYHSVIAISQLVPEAKNMYCRNTTFNNDILQQASLTLNGVFLSNCAIFSSFVGSVYIYNVHQTMITPDSMISITDSNLLDVRHFKVIELGLFNVNNVQTVQFIAMSYESRRANFYLRSIENLLITQSLFNSNFFSDDYLLNLEDIQYSRITDCQVENLNHVWLGGYGLKTLELENLSVMNNSVTNIYLSYEIGLITIHEIDTFSIKNSKFESNSGYHAVDLTIHSYVNILIHNNTFRNSKSKRSGGSTYIGYFKSQYFLSGSQCNITFNTYEGNYCDDFGGAIYVKGPTNSLYLEHNIFLRNTARLSGGALTISGAIRSDISIAHSYFERNRVLTNPFLEGSLTNYMLPSGGGALYLANSKCNFLTGATFVDNEAARGGALYYQSFPTLGFDVTCKISECTFRNNKAFNSGGAIYLNNVKDAKSVIDENSLTFSNNRAELFGDDIATTTKSLSIIDFQPRQVYPGQNITIKVAPVDMFSRRIPIGTQMLRIFTSDQVTYELHSYDHDTLYISLKLLDTTFNTKQNITINPENINLFETITISITPCLKGFKYAEKAFNGQRVFVCEQDHSINVDLVIGIAVPLGILFLVGGIFIGIALIMCTSYIVQRIRILKQKELAEKHIEQKIIDKRIVFSLQDARSHDGENELLESNAMERPLLYGLYPEKQPSFIIPIENIEILKKIATGGFGIIYQGKLWNKVDVAIKLLKNDAEEMDEEFEKEVSLLSSLKHPNIVTFYGICITSDSKYMITEYLPRGSLDKALFKSKQGVEPLTFSKKISILIGAAKGIEYIHGLSPAVIHRDLKPGNILLDDNFESKICDFGISRTVAVTTMQSAITTNLGTLFYMAPEQLNGQMEDPKSHYYSKQDRVVLATKLDVYSFGIIMHEVFFEETPFVSGSCKLQPLFDQQQPESNIGTLSDHDTTRSASSHSTTTPLIATPFNVPQMVLKGARPIIPFRTEEQVNVWTREYMSFSSEFRNSTPSHDARAILDYFQLAESCWSEHPIQRPSFTEIRRKLESILERIQ</sequence>
<evidence type="ECO:0000256" key="4">
    <source>
        <dbReference type="ARBA" id="ARBA00022525"/>
    </source>
</evidence>
<dbReference type="Pfam" id="PF02415">
    <property type="entry name" value="Chlam_PMP"/>
    <property type="match status" value="1"/>
</dbReference>
<feature type="compositionally biased region" description="Polar residues" evidence="8">
    <location>
        <begin position="28"/>
        <end position="39"/>
    </location>
</feature>
<dbReference type="EMBL" id="PYSW02000010">
    <property type="protein sequence ID" value="KAG2388364.1"/>
    <property type="molecule type" value="Genomic_DNA"/>
</dbReference>
<dbReference type="PROSITE" id="PS50011">
    <property type="entry name" value="PROTEIN_KINASE_DOM"/>
    <property type="match status" value="1"/>
</dbReference>
<feature type="compositionally biased region" description="Low complexity" evidence="8">
    <location>
        <begin position="1173"/>
        <end position="1182"/>
    </location>
</feature>
<evidence type="ECO:0000256" key="5">
    <source>
        <dbReference type="ARBA" id="ARBA00022729"/>
    </source>
</evidence>
<dbReference type="InterPro" id="IPR011009">
    <property type="entry name" value="Kinase-like_dom_sf"/>
</dbReference>
<feature type="region of interest" description="Disordered" evidence="8">
    <location>
        <begin position="1159"/>
        <end position="1183"/>
    </location>
</feature>
<dbReference type="GO" id="GO:0005524">
    <property type="term" value="F:ATP binding"/>
    <property type="evidence" value="ECO:0007669"/>
    <property type="project" value="InterPro"/>
</dbReference>
<evidence type="ECO:0000313" key="13">
    <source>
        <dbReference type="Proteomes" id="UP000816034"/>
    </source>
</evidence>
<dbReference type="Gene3D" id="3.30.200.20">
    <property type="entry name" value="Phosphorylase Kinase, domain 1"/>
    <property type="match status" value="1"/>
</dbReference>
<reference evidence="12 13" key="1">
    <citation type="journal article" date="2018" name="BMC Genomics">
        <title>The genome of Naegleria lovaniensis, the basis for a comparative approach to unravel pathogenicity factors of the human pathogenic amoeba N. fowleri.</title>
        <authorList>
            <person name="Liechti N."/>
            <person name="Schurch N."/>
            <person name="Bruggmann R."/>
            <person name="Wittwer M."/>
        </authorList>
    </citation>
    <scope>NUCLEOTIDE SEQUENCE [LARGE SCALE GENOMIC DNA]</scope>
    <source>
        <strain evidence="12 13">ATCC 30569</strain>
    </source>
</reference>
<evidence type="ECO:0000256" key="7">
    <source>
        <dbReference type="ARBA" id="ARBA00023237"/>
    </source>
</evidence>
<dbReference type="PROSITE" id="PS00108">
    <property type="entry name" value="PROTEIN_KINASE_ST"/>
    <property type="match status" value="1"/>
</dbReference>
<evidence type="ECO:0000256" key="1">
    <source>
        <dbReference type="ARBA" id="ARBA00004196"/>
    </source>
</evidence>
<keyword evidence="4" id="KW-0964">Secreted</keyword>
<dbReference type="Proteomes" id="UP000816034">
    <property type="component" value="Unassembled WGS sequence"/>
</dbReference>
<dbReference type="NCBIfam" id="TIGR01376">
    <property type="entry name" value="POMP_repeat"/>
    <property type="match status" value="1"/>
</dbReference>
<feature type="signal peptide" evidence="10">
    <location>
        <begin position="1"/>
        <end position="18"/>
    </location>
</feature>
<evidence type="ECO:0000256" key="3">
    <source>
        <dbReference type="ARBA" id="ARBA00004613"/>
    </source>
</evidence>